<keyword evidence="2" id="KW-1185">Reference proteome</keyword>
<reference evidence="1 2" key="1">
    <citation type="journal article" date="2019" name="Commun. Biol.">
        <title>The bagworm genome reveals a unique fibroin gene that provides high tensile strength.</title>
        <authorList>
            <person name="Kono N."/>
            <person name="Nakamura H."/>
            <person name="Ohtoshi R."/>
            <person name="Tomita M."/>
            <person name="Numata K."/>
            <person name="Arakawa K."/>
        </authorList>
    </citation>
    <scope>NUCLEOTIDE SEQUENCE [LARGE SCALE GENOMIC DNA]</scope>
</reference>
<evidence type="ECO:0000313" key="2">
    <source>
        <dbReference type="Proteomes" id="UP000299102"/>
    </source>
</evidence>
<dbReference type="EMBL" id="BGZK01000910">
    <property type="protein sequence ID" value="GBP64828.1"/>
    <property type="molecule type" value="Genomic_DNA"/>
</dbReference>
<protein>
    <submittedName>
        <fullName evidence="1">Uncharacterized protein</fullName>
    </submittedName>
</protein>
<comment type="caution">
    <text evidence="1">The sequence shown here is derived from an EMBL/GenBank/DDBJ whole genome shotgun (WGS) entry which is preliminary data.</text>
</comment>
<accession>A0A4C1XN03</accession>
<name>A0A4C1XN03_EUMVA</name>
<dbReference type="Proteomes" id="UP000299102">
    <property type="component" value="Unassembled WGS sequence"/>
</dbReference>
<evidence type="ECO:0000313" key="1">
    <source>
        <dbReference type="EMBL" id="GBP64828.1"/>
    </source>
</evidence>
<proteinExistence type="predicted"/>
<gene>
    <name evidence="1" type="ORF">EVAR_50345_1</name>
</gene>
<organism evidence="1 2">
    <name type="scientific">Eumeta variegata</name>
    <name type="common">Bagworm moth</name>
    <name type="synonym">Eumeta japonica</name>
    <dbReference type="NCBI Taxonomy" id="151549"/>
    <lineage>
        <taxon>Eukaryota</taxon>
        <taxon>Metazoa</taxon>
        <taxon>Ecdysozoa</taxon>
        <taxon>Arthropoda</taxon>
        <taxon>Hexapoda</taxon>
        <taxon>Insecta</taxon>
        <taxon>Pterygota</taxon>
        <taxon>Neoptera</taxon>
        <taxon>Endopterygota</taxon>
        <taxon>Lepidoptera</taxon>
        <taxon>Glossata</taxon>
        <taxon>Ditrysia</taxon>
        <taxon>Tineoidea</taxon>
        <taxon>Psychidae</taxon>
        <taxon>Oiketicinae</taxon>
        <taxon>Eumeta</taxon>
    </lineage>
</organism>
<sequence>MDLSEISFVVLIPIGFTSSLFIPKPYIASQRGTSNVGRVCMGVRRNRCAPANSVQWLKRINSIGFHISTAGTKGGMCHIKKIETRSSTGSDVRTDSVIRTQARIQRHGLRGERDP</sequence>
<dbReference type="AlphaFoldDB" id="A0A4C1XN03"/>